<dbReference type="EMBL" id="CP147920">
    <property type="protein sequence ID" value="XAU14643.1"/>
    <property type="molecule type" value="Genomic_DNA"/>
</dbReference>
<feature type="transmembrane region" description="Helical" evidence="1">
    <location>
        <begin position="123"/>
        <end position="150"/>
    </location>
</feature>
<dbReference type="InterPro" id="IPR008537">
    <property type="entry name" value="DUF819"/>
</dbReference>
<sequence length="375" mass="39455">MISSVFGYLGIVLLLGGGLWRIETRAPLKLFTWLPAIVLIYLFAIALSQSGLFAQNAAQTFAYKEVKSWLLPMMLFIMLLRLDLHAFLTLGSPLLLAYGAAVLSIAGAFFGIFALFDFGPEAAGVFGALGGSWTGGTANMLAVAAALGISEAQLGPALVVDSLLYTLWVSALLLAVPFARRFDRWNGANPMETNTSETSEGESNLRSILILTAIALLIASALRYIAALLPLLPESTWSVLLATLAGVAGSFTPMRRLGGSSTLASFLLYLLVALIGSHASLHGFSEVPRYLAAAASILILHAFFMLLIARLFRLSFFTIGVASLANIGGVASAPILAAAYNRLLIGPAVIMAVMGYLIGTLVGLLIASGLQSIAA</sequence>
<feature type="transmembrane region" description="Helical" evidence="1">
    <location>
        <begin position="162"/>
        <end position="179"/>
    </location>
</feature>
<dbReference type="PANTHER" id="PTHR34289:SF8">
    <property type="entry name" value="DUF819 DOMAIN-CONTAINING PROTEIN"/>
    <property type="match status" value="1"/>
</dbReference>
<dbReference type="RefSeq" id="WP_345972316.1">
    <property type="nucleotide sequence ID" value="NZ_CP147920.1"/>
</dbReference>
<feature type="transmembrane region" description="Helical" evidence="1">
    <location>
        <begin position="94"/>
        <end position="116"/>
    </location>
</feature>
<evidence type="ECO:0000313" key="3">
    <source>
        <dbReference type="Proteomes" id="UP001447842"/>
    </source>
</evidence>
<evidence type="ECO:0000256" key="1">
    <source>
        <dbReference type="SAM" id="Phobius"/>
    </source>
</evidence>
<protein>
    <submittedName>
        <fullName evidence="2">DUF819 family protein</fullName>
    </submittedName>
</protein>
<feature type="transmembrane region" description="Helical" evidence="1">
    <location>
        <begin position="69"/>
        <end position="88"/>
    </location>
</feature>
<dbReference type="Proteomes" id="UP001447842">
    <property type="component" value="Chromosome"/>
</dbReference>
<keyword evidence="1" id="KW-0472">Membrane</keyword>
<feature type="transmembrane region" description="Helical" evidence="1">
    <location>
        <begin position="31"/>
        <end position="48"/>
    </location>
</feature>
<feature type="transmembrane region" description="Helical" evidence="1">
    <location>
        <begin position="208"/>
        <end position="229"/>
    </location>
</feature>
<feature type="transmembrane region" description="Helical" evidence="1">
    <location>
        <begin position="266"/>
        <end position="284"/>
    </location>
</feature>
<organism evidence="2 3">
    <name type="scientific">Sulfurimonas diazotrophicus</name>
    <dbReference type="NCBI Taxonomy" id="3131939"/>
    <lineage>
        <taxon>Bacteria</taxon>
        <taxon>Pseudomonadati</taxon>
        <taxon>Campylobacterota</taxon>
        <taxon>Epsilonproteobacteria</taxon>
        <taxon>Campylobacterales</taxon>
        <taxon>Sulfurimonadaceae</taxon>
        <taxon>Sulfurimonas</taxon>
    </lineage>
</organism>
<feature type="transmembrane region" description="Helical" evidence="1">
    <location>
        <begin position="235"/>
        <end position="254"/>
    </location>
</feature>
<evidence type="ECO:0000313" key="2">
    <source>
        <dbReference type="EMBL" id="XAU14643.1"/>
    </source>
</evidence>
<feature type="transmembrane region" description="Helical" evidence="1">
    <location>
        <begin position="343"/>
        <end position="367"/>
    </location>
</feature>
<keyword evidence="1" id="KW-1133">Transmembrane helix</keyword>
<dbReference type="PANTHER" id="PTHR34289">
    <property type="entry name" value="PROTEIN, PUTATIVE (DUF819)-RELATED"/>
    <property type="match status" value="1"/>
</dbReference>
<keyword evidence="1" id="KW-0812">Transmembrane</keyword>
<feature type="transmembrane region" description="Helical" evidence="1">
    <location>
        <begin position="316"/>
        <end position="337"/>
    </location>
</feature>
<feature type="transmembrane region" description="Helical" evidence="1">
    <location>
        <begin position="290"/>
        <end position="309"/>
    </location>
</feature>
<reference evidence="2 3" key="1">
    <citation type="submission" date="2024-03" db="EMBL/GenBank/DDBJ databases">
        <title>Sulfurimonas sp. HSL3-1.</title>
        <authorList>
            <person name="Wang S."/>
        </authorList>
    </citation>
    <scope>NUCLEOTIDE SEQUENCE [LARGE SCALE GENOMIC DNA]</scope>
    <source>
        <strain evidence="2 3">HSL3-1</strain>
    </source>
</reference>
<dbReference type="Pfam" id="PF05684">
    <property type="entry name" value="DUF819"/>
    <property type="match status" value="1"/>
</dbReference>
<name>A0ABZ3H7Z0_9BACT</name>
<keyword evidence="3" id="KW-1185">Reference proteome</keyword>
<gene>
    <name evidence="2" type="ORF">WCY31_10370</name>
</gene>
<accession>A0ABZ3H7Z0</accession>
<proteinExistence type="predicted"/>